<evidence type="ECO:0000313" key="2">
    <source>
        <dbReference type="Proteomes" id="UP000094329"/>
    </source>
</evidence>
<reference evidence="1 2" key="1">
    <citation type="submission" date="2016-08" db="EMBL/GenBank/DDBJ databases">
        <title>Draft genome sequence of Candidatus Piscirickettsia litoralis, from seawater.</title>
        <authorList>
            <person name="Wan X."/>
            <person name="Lee A.J."/>
            <person name="Hou S."/>
            <person name="Donachie S.P."/>
        </authorList>
    </citation>
    <scope>NUCLEOTIDE SEQUENCE [LARGE SCALE GENOMIC DNA]</scope>
    <source>
        <strain evidence="1 2">Y2</strain>
    </source>
</reference>
<evidence type="ECO:0000313" key="1">
    <source>
        <dbReference type="EMBL" id="ODN42221.1"/>
    </source>
</evidence>
<gene>
    <name evidence="1" type="ORF">BGC07_03810</name>
</gene>
<dbReference type="RefSeq" id="WP_069312019.1">
    <property type="nucleotide sequence ID" value="NZ_MDTU01000001.1"/>
</dbReference>
<evidence type="ECO:0008006" key="3">
    <source>
        <dbReference type="Google" id="ProtNLM"/>
    </source>
</evidence>
<protein>
    <recommendedName>
        <fullName evidence="3">Histidine kinase</fullName>
    </recommendedName>
</protein>
<accession>A0ABX3A032</accession>
<sequence>MTNDNHLTRHFKKISDQAQLDNHSLTTDLKLVLCQLERRISEKDITLTEAYALINQAEYIVEASLR</sequence>
<proteinExistence type="predicted"/>
<comment type="caution">
    <text evidence="1">The sequence shown here is derived from an EMBL/GenBank/DDBJ whole genome shotgun (WGS) entry which is preliminary data.</text>
</comment>
<dbReference type="Proteomes" id="UP000094329">
    <property type="component" value="Unassembled WGS sequence"/>
</dbReference>
<organism evidence="1 2">
    <name type="scientific">Piscirickettsia litoralis</name>
    <dbReference type="NCBI Taxonomy" id="1891921"/>
    <lineage>
        <taxon>Bacteria</taxon>
        <taxon>Pseudomonadati</taxon>
        <taxon>Pseudomonadota</taxon>
        <taxon>Gammaproteobacteria</taxon>
        <taxon>Thiotrichales</taxon>
        <taxon>Piscirickettsiaceae</taxon>
        <taxon>Piscirickettsia</taxon>
    </lineage>
</organism>
<name>A0ABX3A032_9GAMM</name>
<keyword evidence="2" id="KW-1185">Reference proteome</keyword>
<dbReference type="EMBL" id="MDTU01000001">
    <property type="protein sequence ID" value="ODN42221.1"/>
    <property type="molecule type" value="Genomic_DNA"/>
</dbReference>